<dbReference type="Gene3D" id="1.10.260.40">
    <property type="entry name" value="lambda repressor-like DNA-binding domains"/>
    <property type="match status" value="1"/>
</dbReference>
<dbReference type="CDD" id="cd00093">
    <property type="entry name" value="HTH_XRE"/>
    <property type="match status" value="1"/>
</dbReference>
<comment type="caution">
    <text evidence="3">The sequence shown here is derived from an EMBL/GenBank/DDBJ whole genome shotgun (WGS) entry which is preliminary data.</text>
</comment>
<sequence length="207" mass="23813">MSNFFSTLLTSLMKEKKLSKQALANEIGISRQAISQFANGANLPSLEKLIALAEYFNVSMDFLLGRSVLLKKPDGILEYCFKATKSLQIGKIKYSFGILRNGNFFKRFLFVDEIEGDLIDVIIDSTSQYEFLSLTYLLNQELDLNYDALHNNGVDIIIKYRGKYQELCIDMAESARFGYVDYEKYLDDWLKLSSEEKVKRINEIMAE</sequence>
<evidence type="ECO:0000259" key="2">
    <source>
        <dbReference type="PROSITE" id="PS50943"/>
    </source>
</evidence>
<feature type="domain" description="HTH cro/C1-type" evidence="2">
    <location>
        <begin position="9"/>
        <end position="63"/>
    </location>
</feature>
<dbReference type="EMBL" id="JACHFH010000063">
    <property type="protein sequence ID" value="MBB5337600.1"/>
    <property type="molecule type" value="Genomic_DNA"/>
</dbReference>
<evidence type="ECO:0000313" key="4">
    <source>
        <dbReference type="Proteomes" id="UP000559117"/>
    </source>
</evidence>
<dbReference type="GO" id="GO:0003677">
    <property type="term" value="F:DNA binding"/>
    <property type="evidence" value="ECO:0007669"/>
    <property type="project" value="UniProtKB-KW"/>
</dbReference>
<dbReference type="AlphaFoldDB" id="A0A840UN13"/>
<dbReference type="Proteomes" id="UP000559117">
    <property type="component" value="Unassembled WGS sequence"/>
</dbReference>
<protein>
    <submittedName>
        <fullName evidence="3">Transcriptional regulator with XRE-family HTH domain</fullName>
    </submittedName>
</protein>
<dbReference type="PANTHER" id="PTHR46558">
    <property type="entry name" value="TRACRIPTIONAL REGULATORY PROTEIN-RELATED-RELATED"/>
    <property type="match status" value="1"/>
</dbReference>
<proteinExistence type="predicted"/>
<dbReference type="PANTHER" id="PTHR46558:SF11">
    <property type="entry name" value="HTH-TYPE TRANSCRIPTIONAL REGULATOR XRE"/>
    <property type="match status" value="1"/>
</dbReference>
<evidence type="ECO:0000256" key="1">
    <source>
        <dbReference type="ARBA" id="ARBA00023125"/>
    </source>
</evidence>
<dbReference type="InterPro" id="IPR001387">
    <property type="entry name" value="Cro/C1-type_HTH"/>
</dbReference>
<reference evidence="3 4" key="1">
    <citation type="submission" date="2020-08" db="EMBL/GenBank/DDBJ databases">
        <title>Genomic Encyclopedia of Type Strains, Phase IV (KMG-IV): sequencing the most valuable type-strain genomes for metagenomic binning, comparative biology and taxonomic classification.</title>
        <authorList>
            <person name="Goeker M."/>
        </authorList>
    </citation>
    <scope>NUCLEOTIDE SEQUENCE [LARGE SCALE GENOMIC DNA]</scope>
    <source>
        <strain evidence="3 4">DSM 24661</strain>
    </source>
</reference>
<dbReference type="Pfam" id="PF01381">
    <property type="entry name" value="HTH_3"/>
    <property type="match status" value="1"/>
</dbReference>
<name>A0A840UN13_9FIRM</name>
<accession>A0A840UN13</accession>
<dbReference type="PROSITE" id="PS50943">
    <property type="entry name" value="HTH_CROC1"/>
    <property type="match status" value="1"/>
</dbReference>
<organism evidence="3 4">
    <name type="scientific">Pectinatus brassicae</name>
    <dbReference type="NCBI Taxonomy" id="862415"/>
    <lineage>
        <taxon>Bacteria</taxon>
        <taxon>Bacillati</taxon>
        <taxon>Bacillota</taxon>
        <taxon>Negativicutes</taxon>
        <taxon>Selenomonadales</taxon>
        <taxon>Selenomonadaceae</taxon>
        <taxon>Pectinatus</taxon>
    </lineage>
</organism>
<evidence type="ECO:0000313" key="3">
    <source>
        <dbReference type="EMBL" id="MBB5337600.1"/>
    </source>
</evidence>
<dbReference type="SMART" id="SM00530">
    <property type="entry name" value="HTH_XRE"/>
    <property type="match status" value="1"/>
</dbReference>
<gene>
    <name evidence="3" type="ORF">HNR32_002762</name>
</gene>
<dbReference type="SUPFAM" id="SSF47413">
    <property type="entry name" value="lambda repressor-like DNA-binding domains"/>
    <property type="match status" value="1"/>
</dbReference>
<dbReference type="RefSeq" id="WP_231038155.1">
    <property type="nucleotide sequence ID" value="NZ_JACHFH010000063.1"/>
</dbReference>
<keyword evidence="1" id="KW-0238">DNA-binding</keyword>
<dbReference type="InterPro" id="IPR010982">
    <property type="entry name" value="Lambda_DNA-bd_dom_sf"/>
</dbReference>
<keyword evidence="4" id="KW-1185">Reference proteome</keyword>